<proteinExistence type="inferred from homology"/>
<feature type="domain" description="Aldehyde dehydrogenase" evidence="5">
    <location>
        <begin position="29"/>
        <end position="470"/>
    </location>
</feature>
<sequence length="503" mass="53030">MTQMDRVDAAPGHRDYTSFIDGAYVAVEPGGETISLVDPATLVVLGTVHGASADVVDSAVRSGAAAQRTWIALAPGERTRRLTRWAALLRQHADEIAALDVATVGRLRREAVDDVVKSTGQIEFWAHEGPQLLRRSERSHVPDHLFLTCPEPVGVCGLLLPGNVPSRMLLVHSAVALGAGNAVVVKPSDLSPTSASRIAELAIEAGLPPGLFNVVTGSAATGTALVAHEGVGGLSFTGSTATGRVVAAAAASRFAKVALELGGKAPQIVFDDAPIEAACEAIVWSVCSNAGQICTAGTRALVHEDVYEQVLQRLLEMVRLVRVGDPHDDATDVGPLSSRRGLDKVAELVDSGRAEARLVHGGRPVEGLPGYFFEPTIFADVPPDARIFQEEVFGPVLCVTPFRDEEHALELANDASYALASNVWTADLRRALRVADRIETGTVWCGTSRLGDPHMPLRAGRKSGGSHARGLVDVFTQEKLVIASLRSDAVGPHWSLGSRGAGS</sequence>
<evidence type="ECO:0000256" key="2">
    <source>
        <dbReference type="ARBA" id="ARBA00023002"/>
    </source>
</evidence>
<dbReference type="Gene3D" id="3.40.309.10">
    <property type="entry name" value="Aldehyde Dehydrogenase, Chain A, domain 2"/>
    <property type="match status" value="1"/>
</dbReference>
<dbReference type="CDD" id="cd07078">
    <property type="entry name" value="ALDH"/>
    <property type="match status" value="1"/>
</dbReference>
<comment type="similarity">
    <text evidence="1 4">Belongs to the aldehyde dehydrogenase family.</text>
</comment>
<organism evidence="7 9">
    <name type="scientific">Modestobacter muralis</name>
    <dbReference type="NCBI Taxonomy" id="1608614"/>
    <lineage>
        <taxon>Bacteria</taxon>
        <taxon>Bacillati</taxon>
        <taxon>Actinomycetota</taxon>
        <taxon>Actinomycetes</taxon>
        <taxon>Geodermatophilales</taxon>
        <taxon>Geodermatophilaceae</taxon>
        <taxon>Modestobacter</taxon>
    </lineage>
</organism>
<dbReference type="RefSeq" id="WP_163611788.1">
    <property type="nucleotide sequence ID" value="NZ_JAAGWB010000041.1"/>
</dbReference>
<evidence type="ECO:0000259" key="5">
    <source>
        <dbReference type="Pfam" id="PF00171"/>
    </source>
</evidence>
<evidence type="ECO:0000313" key="9">
    <source>
        <dbReference type="Proteomes" id="UP000471152"/>
    </source>
</evidence>
<dbReference type="InterPro" id="IPR016162">
    <property type="entry name" value="Ald_DH_N"/>
</dbReference>
<reference evidence="7 9" key="2">
    <citation type="submission" date="2020-02" db="EMBL/GenBank/DDBJ databases">
        <title>The WGS of Modestobacter muralis DSM 100205.</title>
        <authorList>
            <person name="Jiang Z."/>
        </authorList>
    </citation>
    <scope>NUCLEOTIDE SEQUENCE [LARGE SCALE GENOMIC DNA]</scope>
    <source>
        <strain evidence="7 9">DSM 100205</strain>
    </source>
</reference>
<evidence type="ECO:0000313" key="7">
    <source>
        <dbReference type="EMBL" id="NEN52108.1"/>
    </source>
</evidence>
<name>A0A6P0H894_9ACTN</name>
<dbReference type="GO" id="GO:0016620">
    <property type="term" value="F:oxidoreductase activity, acting on the aldehyde or oxo group of donors, NAD or NADP as acceptor"/>
    <property type="evidence" value="ECO:0007669"/>
    <property type="project" value="InterPro"/>
</dbReference>
<dbReference type="InterPro" id="IPR016161">
    <property type="entry name" value="Ald_DH/histidinol_DH"/>
</dbReference>
<reference evidence="6 8" key="1">
    <citation type="submission" date="2020-01" db="EMBL/GenBank/DDBJ databases">
        <title>the WGS Modestobacter muralis CPCC 204518.</title>
        <authorList>
            <person name="Jiang Z."/>
        </authorList>
    </citation>
    <scope>NUCLEOTIDE SEQUENCE [LARGE SCALE GENOMIC DNA]</scope>
    <source>
        <strain evidence="6 8">DSM 100205</strain>
    </source>
</reference>
<comment type="caution">
    <text evidence="7">The sequence shown here is derived from an EMBL/GenBank/DDBJ whole genome shotgun (WGS) entry which is preliminary data.</text>
</comment>
<evidence type="ECO:0000256" key="4">
    <source>
        <dbReference type="RuleBase" id="RU003345"/>
    </source>
</evidence>
<dbReference type="EMBL" id="JAAGWB010000041">
    <property type="protein sequence ID" value="NEN52108.1"/>
    <property type="molecule type" value="Genomic_DNA"/>
</dbReference>
<gene>
    <name evidence="7" type="ORF">G3R41_14390</name>
    <name evidence="6" type="ORF">GCU67_13740</name>
</gene>
<evidence type="ECO:0000256" key="1">
    <source>
        <dbReference type="ARBA" id="ARBA00009986"/>
    </source>
</evidence>
<dbReference type="EMBL" id="JAAGWH010000039">
    <property type="protein sequence ID" value="NEK95220.1"/>
    <property type="molecule type" value="Genomic_DNA"/>
</dbReference>
<dbReference type="PANTHER" id="PTHR11699">
    <property type="entry name" value="ALDEHYDE DEHYDROGENASE-RELATED"/>
    <property type="match status" value="1"/>
</dbReference>
<dbReference type="Proteomes" id="UP000468828">
    <property type="component" value="Unassembled WGS sequence"/>
</dbReference>
<dbReference type="InterPro" id="IPR015590">
    <property type="entry name" value="Aldehyde_DH_dom"/>
</dbReference>
<dbReference type="AlphaFoldDB" id="A0A6P0H894"/>
<keyword evidence="2 4" id="KW-0560">Oxidoreductase</keyword>
<keyword evidence="8" id="KW-1185">Reference proteome</keyword>
<dbReference type="Proteomes" id="UP000471152">
    <property type="component" value="Unassembled WGS sequence"/>
</dbReference>
<protein>
    <submittedName>
        <fullName evidence="7">Aldehyde dehydrogenase</fullName>
    </submittedName>
</protein>
<feature type="active site" evidence="3">
    <location>
        <position position="260"/>
    </location>
</feature>
<dbReference type="Pfam" id="PF00171">
    <property type="entry name" value="Aldedh"/>
    <property type="match status" value="1"/>
</dbReference>
<accession>A0A6P0H894</accession>
<dbReference type="SUPFAM" id="SSF53720">
    <property type="entry name" value="ALDH-like"/>
    <property type="match status" value="1"/>
</dbReference>
<dbReference type="InterPro" id="IPR029510">
    <property type="entry name" value="Ald_DH_CS_GLU"/>
</dbReference>
<evidence type="ECO:0000256" key="3">
    <source>
        <dbReference type="PROSITE-ProRule" id="PRU10007"/>
    </source>
</evidence>
<dbReference type="InterPro" id="IPR016163">
    <property type="entry name" value="Ald_DH_C"/>
</dbReference>
<evidence type="ECO:0000313" key="6">
    <source>
        <dbReference type="EMBL" id="NEK95220.1"/>
    </source>
</evidence>
<dbReference type="FunFam" id="3.40.309.10:FF:000009">
    <property type="entry name" value="Aldehyde dehydrogenase A"/>
    <property type="match status" value="1"/>
</dbReference>
<dbReference type="PROSITE" id="PS00687">
    <property type="entry name" value="ALDEHYDE_DEHYDR_GLU"/>
    <property type="match status" value="1"/>
</dbReference>
<evidence type="ECO:0000313" key="8">
    <source>
        <dbReference type="Proteomes" id="UP000468828"/>
    </source>
</evidence>
<dbReference type="Gene3D" id="3.40.605.10">
    <property type="entry name" value="Aldehyde Dehydrogenase, Chain A, domain 1"/>
    <property type="match status" value="1"/>
</dbReference>